<evidence type="ECO:0008006" key="4">
    <source>
        <dbReference type="Google" id="ProtNLM"/>
    </source>
</evidence>
<keyword evidence="1" id="KW-0732">Signal</keyword>
<reference evidence="2 3" key="1">
    <citation type="submission" date="2018-01" db="EMBL/GenBank/DDBJ databases">
        <title>Complete genome sequence of Flavivirga eckloniae ECD14 isolated from seaweed Ecklonia cava.</title>
        <authorList>
            <person name="Lee J.H."/>
            <person name="Baik K.S."/>
            <person name="Seong C.N."/>
        </authorList>
    </citation>
    <scope>NUCLEOTIDE SEQUENCE [LARGE SCALE GENOMIC DNA]</scope>
    <source>
        <strain evidence="2 3">ECD14</strain>
    </source>
</reference>
<feature type="signal peptide" evidence="1">
    <location>
        <begin position="1"/>
        <end position="22"/>
    </location>
</feature>
<evidence type="ECO:0000313" key="3">
    <source>
        <dbReference type="Proteomes" id="UP000235826"/>
    </source>
</evidence>
<gene>
    <name evidence="2" type="ORF">C1H87_21570</name>
</gene>
<keyword evidence="3" id="KW-1185">Reference proteome</keyword>
<evidence type="ECO:0000256" key="1">
    <source>
        <dbReference type="SAM" id="SignalP"/>
    </source>
</evidence>
<dbReference type="RefSeq" id="WP_102757804.1">
    <property type="nucleotide sequence ID" value="NZ_CP025791.1"/>
</dbReference>
<dbReference type="OrthoDB" id="1117657at2"/>
<evidence type="ECO:0000313" key="2">
    <source>
        <dbReference type="EMBL" id="AUP81161.1"/>
    </source>
</evidence>
<protein>
    <recommendedName>
        <fullName evidence="4">Adhesin domain-containing protein</fullName>
    </recommendedName>
</protein>
<organism evidence="2 3">
    <name type="scientific">Flavivirga eckloniae</name>
    <dbReference type="NCBI Taxonomy" id="1803846"/>
    <lineage>
        <taxon>Bacteria</taxon>
        <taxon>Pseudomonadati</taxon>
        <taxon>Bacteroidota</taxon>
        <taxon>Flavobacteriia</taxon>
        <taxon>Flavobacteriales</taxon>
        <taxon>Flavobacteriaceae</taxon>
        <taxon>Flavivirga</taxon>
    </lineage>
</organism>
<proteinExistence type="predicted"/>
<dbReference type="EMBL" id="CP025791">
    <property type="protein sequence ID" value="AUP81161.1"/>
    <property type="molecule type" value="Genomic_DNA"/>
</dbReference>
<feature type="chain" id="PRO_5014662478" description="Adhesin domain-containing protein" evidence="1">
    <location>
        <begin position="23"/>
        <end position="362"/>
    </location>
</feature>
<accession>A0A2K9PVS5</accession>
<dbReference type="Proteomes" id="UP000235826">
    <property type="component" value="Chromosome"/>
</dbReference>
<name>A0A2K9PVS5_9FLAO</name>
<dbReference type="AlphaFoldDB" id="A0A2K9PVS5"/>
<sequence>MKRTLQFKILILFLTIPLFATATETNPKGKYTKKKVINKEFSVSAKATLNVDNSYGNIDIVTWDENRMVFEITITTTGNDEEKVKQKLDDITIKFDASTDYVSAKTQFEDSRNSSWWNWKKNDRVSRKINYIVKIPVTSAIDLSNDYGSINVDKLKGHAKINCDYGKITTKELMGDNNIINFDYTKNCYFDYIKSGKINADYSGFTVSKTNNLNINADYSNSKVEIAEDVNYNCDYGSMKIEKANNITGNGDYLTTIIGDVYKNVSLRADYGSIKINRLTENAGNVNIKSDYVGIKIGYVPAYNFNFNIDLQYGSLKEEGLEFTKKIIKSIDKIFIGHHGSKDSGNTINIESEYGSVSLYKN</sequence>
<dbReference type="KEGG" id="fek:C1H87_21570"/>